<protein>
    <submittedName>
        <fullName evidence="1">Uncharacterized protein</fullName>
    </submittedName>
</protein>
<reference evidence="1 2" key="1">
    <citation type="journal article" date="2011" name="J. Bacteriol.">
        <title>Genome sequence of the plant-pathogenic bacterium Dickeya dadantii 3937.</title>
        <authorList>
            <person name="Glasner J.D."/>
            <person name="Yang C.H."/>
            <person name="Reverchon S."/>
            <person name="Hugouvieux-Cotte-Pattat N."/>
            <person name="Condemine G."/>
            <person name="Bohin J.P."/>
            <person name="Van Gijsegem F."/>
            <person name="Yang S."/>
            <person name="Franza T."/>
            <person name="Expert D."/>
            <person name="Plunkett G. III"/>
            <person name="San Francisco M.J."/>
            <person name="Charkowski A.O."/>
            <person name="Py B."/>
            <person name="Bell K."/>
            <person name="Rauscher L."/>
            <person name="Rodriguez-Palenzuela P."/>
            <person name="Toussaint A."/>
            <person name="Holeva M.C."/>
            <person name="He S.Y."/>
            <person name="Douet V."/>
            <person name="Boccara M."/>
            <person name="Blanco C."/>
            <person name="Toth I."/>
            <person name="Anderson B.D."/>
            <person name="Biehl B.S."/>
            <person name="Mau B."/>
            <person name="Flynn S.M."/>
            <person name="Barras F."/>
            <person name="Lindeberg M."/>
            <person name="Birch P.R."/>
            <person name="Tsuyumu S."/>
            <person name="Shi X."/>
            <person name="Hibbing M."/>
            <person name="Yap M.N."/>
            <person name="Carpentier M."/>
            <person name="Dassa E."/>
            <person name="Umehara M."/>
            <person name="Kim J.F."/>
            <person name="Rusch M."/>
            <person name="Soni P."/>
            <person name="Mayhew G.F."/>
            <person name="Fouts D.E."/>
            <person name="Gill S.R."/>
            <person name="Blattner F.R."/>
            <person name="Keen N.T."/>
            <person name="Perna N.T."/>
        </authorList>
    </citation>
    <scope>NUCLEOTIDE SEQUENCE [LARGE SCALE GENOMIC DNA]</scope>
    <source>
        <strain evidence="1 2">3937</strain>
    </source>
</reference>
<gene>
    <name evidence="1" type="ordered locus">Dda3937_01081</name>
</gene>
<dbReference type="AlphaFoldDB" id="E0SD07"/>
<proteinExistence type="predicted"/>
<organism evidence="1 2">
    <name type="scientific">Dickeya dadantii (strain 3937)</name>
    <name type="common">Erwinia chrysanthemi (strain 3937)</name>
    <dbReference type="NCBI Taxonomy" id="198628"/>
    <lineage>
        <taxon>Bacteria</taxon>
        <taxon>Pseudomonadati</taxon>
        <taxon>Pseudomonadota</taxon>
        <taxon>Gammaproteobacteria</taxon>
        <taxon>Enterobacterales</taxon>
        <taxon>Pectobacteriaceae</taxon>
        <taxon>Dickeya</taxon>
    </lineage>
</organism>
<evidence type="ECO:0000313" key="1">
    <source>
        <dbReference type="EMBL" id="ADN00729.1"/>
    </source>
</evidence>
<evidence type="ECO:0000313" key="2">
    <source>
        <dbReference type="Proteomes" id="UP000006859"/>
    </source>
</evidence>
<sequence>MLLKNNNAEINLIHKNYLSCYEIVRGYKGYFLPITGRRSPRGSLIFFNYHEQSIVRFSDMATGLAVIWGAKDRKRYA</sequence>
<accession>E0SD07</accession>
<keyword evidence="2" id="KW-1185">Reference proteome</keyword>
<dbReference type="Proteomes" id="UP000006859">
    <property type="component" value="Chromosome"/>
</dbReference>
<dbReference type="HOGENOM" id="CLU_2632411_0_0_6"/>
<dbReference type="KEGG" id="ddd:Dda3937_01081"/>
<dbReference type="EMBL" id="CP002038">
    <property type="protein sequence ID" value="ADN00729.1"/>
    <property type="molecule type" value="Genomic_DNA"/>
</dbReference>
<name>E0SD07_DICD3</name>